<dbReference type="GO" id="GO:0005737">
    <property type="term" value="C:cytoplasm"/>
    <property type="evidence" value="ECO:0007669"/>
    <property type="project" value="TreeGrafter"/>
</dbReference>
<dbReference type="InterPro" id="IPR000182">
    <property type="entry name" value="GNAT_dom"/>
</dbReference>
<reference evidence="2" key="2">
    <citation type="submission" date="2020-09" db="EMBL/GenBank/DDBJ databases">
        <authorList>
            <person name="Sun Q."/>
            <person name="Ohkuma M."/>
        </authorList>
    </citation>
    <scope>NUCLEOTIDE SEQUENCE</scope>
    <source>
        <strain evidence="2">JCM 1480</strain>
    </source>
</reference>
<dbReference type="GO" id="GO:1990189">
    <property type="term" value="F:protein N-terminal-serine acetyltransferase activity"/>
    <property type="evidence" value="ECO:0007669"/>
    <property type="project" value="TreeGrafter"/>
</dbReference>
<evidence type="ECO:0000313" key="2">
    <source>
        <dbReference type="EMBL" id="GGL06841.1"/>
    </source>
</evidence>
<accession>A0A7Y6BAQ7</accession>
<evidence type="ECO:0000313" key="5">
    <source>
        <dbReference type="Proteomes" id="UP000746584"/>
    </source>
</evidence>
<dbReference type="PANTHER" id="PTHR43441:SF10">
    <property type="entry name" value="ACETYLTRANSFERASE"/>
    <property type="match status" value="1"/>
</dbReference>
<feature type="domain" description="N-acetyltransferase" evidence="1">
    <location>
        <begin position="24"/>
        <end position="178"/>
    </location>
</feature>
<evidence type="ECO:0000313" key="4">
    <source>
        <dbReference type="Proteomes" id="UP000648535"/>
    </source>
</evidence>
<dbReference type="EC" id="2.3.1.-" evidence="3"/>
<dbReference type="InterPro" id="IPR051908">
    <property type="entry name" value="Ribosomal_N-acetyltransferase"/>
</dbReference>
<dbReference type="GO" id="GO:0008999">
    <property type="term" value="F:protein-N-terminal-alanine acetyltransferase activity"/>
    <property type="evidence" value="ECO:0007669"/>
    <property type="project" value="TreeGrafter"/>
</dbReference>
<dbReference type="InterPro" id="IPR016181">
    <property type="entry name" value="Acyl_CoA_acyltransferase"/>
</dbReference>
<dbReference type="RefSeq" id="WP_175328039.1">
    <property type="nucleotide sequence ID" value="NZ_BMOI01000012.1"/>
</dbReference>
<evidence type="ECO:0000259" key="1">
    <source>
        <dbReference type="PROSITE" id="PS51186"/>
    </source>
</evidence>
<comment type="caution">
    <text evidence="2">The sequence shown here is derived from an EMBL/GenBank/DDBJ whole genome shotgun (WGS) entry which is preliminary data.</text>
</comment>
<organism evidence="2 4">
    <name type="scientific">Curtobacterium luteum</name>
    <dbReference type="NCBI Taxonomy" id="33881"/>
    <lineage>
        <taxon>Bacteria</taxon>
        <taxon>Bacillati</taxon>
        <taxon>Actinomycetota</taxon>
        <taxon>Actinomycetes</taxon>
        <taxon>Micrococcales</taxon>
        <taxon>Microbacteriaceae</taxon>
        <taxon>Curtobacterium</taxon>
    </lineage>
</organism>
<keyword evidence="3" id="KW-0012">Acyltransferase</keyword>
<sequence>MTVRLPIVVDEHVTLVLADDSVAETYRDLVLDDLDHLRPWEELARPGLTVDDVRAYLTPGLTGWAEGSGVPTAIVLDGAVVGALAARCPPASTKAEVGYWLASSAGGRGVMTRAVRALVAELFADGVHRVEIRTAADNQPSRAVAERPGFTLEGTLREAYPIDGVRHDLCVYARLATDPVSRSGG</sequence>
<dbReference type="AlphaFoldDB" id="A0A7Y6BAQ7"/>
<dbReference type="Proteomes" id="UP000648535">
    <property type="component" value="Unassembled WGS sequence"/>
</dbReference>
<dbReference type="Proteomes" id="UP000746584">
    <property type="component" value="Unassembled WGS sequence"/>
</dbReference>
<keyword evidence="5" id="KW-1185">Reference proteome</keyword>
<protein>
    <submittedName>
        <fullName evidence="2">Putative ribosomal N-acetyltransferase YdaF</fullName>
    </submittedName>
    <submittedName>
        <fullName evidence="3">Ribosomal-protein-serine acetyltransferase</fullName>
        <ecNumber evidence="3">2.3.1.-</ecNumber>
    </submittedName>
</protein>
<evidence type="ECO:0000313" key="3">
    <source>
        <dbReference type="EMBL" id="MBM7802562.1"/>
    </source>
</evidence>
<dbReference type="Gene3D" id="3.40.630.30">
    <property type="match status" value="1"/>
</dbReference>
<keyword evidence="2" id="KW-0808">Transferase</keyword>
<dbReference type="EMBL" id="JAFBCG010000001">
    <property type="protein sequence ID" value="MBM7802562.1"/>
    <property type="molecule type" value="Genomic_DNA"/>
</dbReference>
<reference evidence="3 5" key="3">
    <citation type="submission" date="2021-01" db="EMBL/GenBank/DDBJ databases">
        <title>Sequencing the genomes of 1000 actinobacteria strains.</title>
        <authorList>
            <person name="Klenk H.-P."/>
        </authorList>
    </citation>
    <scope>NUCLEOTIDE SEQUENCE [LARGE SCALE GENOMIC DNA]</scope>
    <source>
        <strain evidence="3 5">DSM 20542</strain>
    </source>
</reference>
<dbReference type="Pfam" id="PF13302">
    <property type="entry name" value="Acetyltransf_3"/>
    <property type="match status" value="1"/>
</dbReference>
<dbReference type="PANTHER" id="PTHR43441">
    <property type="entry name" value="RIBOSOMAL-PROTEIN-SERINE ACETYLTRANSFERASE"/>
    <property type="match status" value="1"/>
</dbReference>
<dbReference type="EMBL" id="BMOI01000012">
    <property type="protein sequence ID" value="GGL06841.1"/>
    <property type="molecule type" value="Genomic_DNA"/>
</dbReference>
<dbReference type="SUPFAM" id="SSF55729">
    <property type="entry name" value="Acyl-CoA N-acyltransferases (Nat)"/>
    <property type="match status" value="1"/>
</dbReference>
<proteinExistence type="predicted"/>
<dbReference type="PROSITE" id="PS51186">
    <property type="entry name" value="GNAT"/>
    <property type="match status" value="1"/>
</dbReference>
<reference evidence="2" key="1">
    <citation type="journal article" date="2014" name="Int. J. Syst. Evol. Microbiol.">
        <title>Complete genome sequence of Corynebacterium casei LMG S-19264T (=DSM 44701T), isolated from a smear-ripened cheese.</title>
        <authorList>
            <consortium name="US DOE Joint Genome Institute (JGI-PGF)"/>
            <person name="Walter F."/>
            <person name="Albersmeier A."/>
            <person name="Kalinowski J."/>
            <person name="Ruckert C."/>
        </authorList>
    </citation>
    <scope>NUCLEOTIDE SEQUENCE</scope>
    <source>
        <strain evidence="2">JCM 1480</strain>
    </source>
</reference>
<gene>
    <name evidence="2" type="primary">ydaF</name>
    <name evidence="2" type="ORF">GCM10009769_26510</name>
    <name evidence="3" type="ORF">JOE58_001813</name>
</gene>
<name>A0A7Y6BAQ7_9MICO</name>